<dbReference type="InParanoid" id="A0A1C7NNH3"/>
<dbReference type="EMBL" id="LUGH01000045">
    <property type="protein sequence ID" value="OBZ90520.1"/>
    <property type="molecule type" value="Genomic_DNA"/>
</dbReference>
<sequence>MLMVTQVYALSPKPMALEPKTVHIAATMGGLSHMAWALEIGKILVERGHNVSFLTKEPFLKIGERYAPFVKTISLGTHKSKIQFRDLFDTEDPLSSVLFQSYSQMIEDLYTDEYRIYIDVFKSSNTSIVLCDQMTLACIDAAKTLKIPTIVYMTMSLSDGN</sequence>
<evidence type="ECO:0000313" key="2">
    <source>
        <dbReference type="Proteomes" id="UP000093000"/>
    </source>
</evidence>
<comment type="caution">
    <text evidence="1">The sequence shown here is derived from an EMBL/GenBank/DDBJ whole genome shotgun (WGS) entry which is preliminary data.</text>
</comment>
<name>A0A1C7NNH3_9FUNG</name>
<dbReference type="SUPFAM" id="SSF53756">
    <property type="entry name" value="UDP-Glycosyltransferase/glycogen phosphorylase"/>
    <property type="match status" value="1"/>
</dbReference>
<gene>
    <name evidence="1" type="ORF">A0J61_01422</name>
</gene>
<dbReference type="AlphaFoldDB" id="A0A1C7NNH3"/>
<organism evidence="1 2">
    <name type="scientific">Choanephora cucurbitarum</name>
    <dbReference type="NCBI Taxonomy" id="101091"/>
    <lineage>
        <taxon>Eukaryota</taxon>
        <taxon>Fungi</taxon>
        <taxon>Fungi incertae sedis</taxon>
        <taxon>Mucoromycota</taxon>
        <taxon>Mucoromycotina</taxon>
        <taxon>Mucoromycetes</taxon>
        <taxon>Mucorales</taxon>
        <taxon>Mucorineae</taxon>
        <taxon>Choanephoraceae</taxon>
        <taxon>Choanephoroideae</taxon>
        <taxon>Choanephora</taxon>
    </lineage>
</organism>
<protein>
    <submittedName>
        <fullName evidence="1">Uncharacterized protein</fullName>
    </submittedName>
</protein>
<dbReference type="OrthoDB" id="5835829at2759"/>
<evidence type="ECO:0000313" key="1">
    <source>
        <dbReference type="EMBL" id="OBZ90520.1"/>
    </source>
</evidence>
<proteinExistence type="predicted"/>
<accession>A0A1C7NNH3</accession>
<reference evidence="1 2" key="1">
    <citation type="submission" date="2016-03" db="EMBL/GenBank/DDBJ databases">
        <title>Choanephora cucurbitarum.</title>
        <authorList>
            <person name="Min B."/>
            <person name="Park H."/>
            <person name="Park J.-H."/>
            <person name="Shin H.-D."/>
            <person name="Choi I.-G."/>
        </authorList>
    </citation>
    <scope>NUCLEOTIDE SEQUENCE [LARGE SCALE GENOMIC DNA]</scope>
    <source>
        <strain evidence="1 2">KUS-F28377</strain>
    </source>
</reference>
<dbReference type="Proteomes" id="UP000093000">
    <property type="component" value="Unassembled WGS sequence"/>
</dbReference>
<dbReference type="Gene3D" id="3.40.50.2000">
    <property type="entry name" value="Glycogen Phosphorylase B"/>
    <property type="match status" value="1"/>
</dbReference>
<dbReference type="STRING" id="101091.A0A1C7NNH3"/>
<keyword evidence="2" id="KW-1185">Reference proteome</keyword>